<dbReference type="AlphaFoldDB" id="A0A922MD70"/>
<organism evidence="1 2">
    <name type="scientific">Spodoptera exigua</name>
    <name type="common">Beet armyworm</name>
    <name type="synonym">Noctua fulgens</name>
    <dbReference type="NCBI Taxonomy" id="7107"/>
    <lineage>
        <taxon>Eukaryota</taxon>
        <taxon>Metazoa</taxon>
        <taxon>Ecdysozoa</taxon>
        <taxon>Arthropoda</taxon>
        <taxon>Hexapoda</taxon>
        <taxon>Insecta</taxon>
        <taxon>Pterygota</taxon>
        <taxon>Neoptera</taxon>
        <taxon>Endopterygota</taxon>
        <taxon>Lepidoptera</taxon>
        <taxon>Glossata</taxon>
        <taxon>Ditrysia</taxon>
        <taxon>Noctuoidea</taxon>
        <taxon>Noctuidae</taxon>
        <taxon>Amphipyrinae</taxon>
        <taxon>Spodoptera</taxon>
    </lineage>
</organism>
<dbReference type="EMBL" id="JACEFF010000620">
    <property type="protein sequence ID" value="KAH9634284.1"/>
    <property type="molecule type" value="Genomic_DNA"/>
</dbReference>
<proteinExistence type="predicted"/>
<name>A0A922MD70_SPOEX</name>
<dbReference type="Proteomes" id="UP000814243">
    <property type="component" value="Unassembled WGS sequence"/>
</dbReference>
<evidence type="ECO:0000313" key="2">
    <source>
        <dbReference type="Proteomes" id="UP000814243"/>
    </source>
</evidence>
<gene>
    <name evidence="1" type="ORF">HF086_011544</name>
</gene>
<protein>
    <submittedName>
        <fullName evidence="1">Uncharacterized protein</fullName>
    </submittedName>
</protein>
<sequence>MFFINPPTLNSKKLFL</sequence>
<comment type="caution">
    <text evidence="1">The sequence shown here is derived from an EMBL/GenBank/DDBJ whole genome shotgun (WGS) entry which is preliminary data.</text>
</comment>
<accession>A0A922MD70</accession>
<evidence type="ECO:0000313" key="1">
    <source>
        <dbReference type="EMBL" id="KAH9634284.1"/>
    </source>
</evidence>
<reference evidence="1" key="1">
    <citation type="journal article" date="2021" name="G3 (Bethesda)">
        <title>Genome and transcriptome analysis of the beet armyworm Spodoptera exigua reveals targets for pest control. .</title>
        <authorList>
            <person name="Simon S."/>
            <person name="Breeschoten T."/>
            <person name="Jansen H.J."/>
            <person name="Dirks R.P."/>
            <person name="Schranz M.E."/>
            <person name="Ros V.I.D."/>
        </authorList>
    </citation>
    <scope>NUCLEOTIDE SEQUENCE</scope>
    <source>
        <strain evidence="1">TB_SE_WUR_2020</strain>
    </source>
</reference>